<keyword evidence="3" id="KW-1185">Reference proteome</keyword>
<evidence type="ECO:0000313" key="2">
    <source>
        <dbReference type="EMBL" id="ACO75754.1"/>
    </source>
</evidence>
<proteinExistence type="predicted"/>
<dbReference type="STRING" id="557598.LHK_02774"/>
<dbReference type="EMBL" id="CP001154">
    <property type="protein sequence ID" value="ACO75754.1"/>
    <property type="molecule type" value="Genomic_DNA"/>
</dbReference>
<evidence type="ECO:0000313" key="3">
    <source>
        <dbReference type="Proteomes" id="UP000002010"/>
    </source>
</evidence>
<keyword evidence="1" id="KW-0472">Membrane</keyword>
<keyword evidence="1" id="KW-1133">Transmembrane helix</keyword>
<dbReference type="HOGENOM" id="CLU_3345231_0_0_4"/>
<dbReference type="AlphaFoldDB" id="C1DDC2"/>
<protein>
    <submittedName>
        <fullName evidence="2">Uncharacterized protein</fullName>
    </submittedName>
</protein>
<name>C1DDC2_LARHH</name>
<dbReference type="KEGG" id="lhk:LHK_02774"/>
<organism evidence="2 3">
    <name type="scientific">Laribacter hongkongensis (strain HLHK9)</name>
    <dbReference type="NCBI Taxonomy" id="557598"/>
    <lineage>
        <taxon>Bacteria</taxon>
        <taxon>Pseudomonadati</taxon>
        <taxon>Pseudomonadota</taxon>
        <taxon>Betaproteobacteria</taxon>
        <taxon>Neisseriales</taxon>
        <taxon>Aquaspirillaceae</taxon>
        <taxon>Laribacter</taxon>
    </lineage>
</organism>
<sequence length="37" mass="4303">MPVVRQQWRNTLAIHDSVVILTVFSLNISIFVFCEII</sequence>
<feature type="transmembrane region" description="Helical" evidence="1">
    <location>
        <begin position="12"/>
        <end position="34"/>
    </location>
</feature>
<keyword evidence="1" id="KW-0812">Transmembrane</keyword>
<gene>
    <name evidence="2" type="ordered locus">LHK_02774</name>
</gene>
<evidence type="ECO:0000256" key="1">
    <source>
        <dbReference type="SAM" id="Phobius"/>
    </source>
</evidence>
<accession>C1DDC2</accession>
<dbReference type="Proteomes" id="UP000002010">
    <property type="component" value="Chromosome"/>
</dbReference>
<reference evidence="2 3" key="1">
    <citation type="journal article" date="2009" name="PLoS Genet.">
        <title>The complete genome and proteome of Laribacter hongkongensis reveal potential mechanisms for adaptations to different temperatures and habitats.</title>
        <authorList>
            <person name="Woo P.C."/>
            <person name="Lau S.K."/>
            <person name="Tse H."/>
            <person name="Teng J.L."/>
            <person name="Curreem S.O."/>
            <person name="Tsang A.K."/>
            <person name="Fan R.Y."/>
            <person name="Wong G.K."/>
            <person name="Huang Y."/>
            <person name="Loman N.J."/>
            <person name="Snyder L.A."/>
            <person name="Cai J.J."/>
            <person name="Huang J.D."/>
            <person name="Mak W."/>
            <person name="Pallen M.J."/>
            <person name="Lok S."/>
            <person name="Yuen K.Y."/>
        </authorList>
    </citation>
    <scope>NUCLEOTIDE SEQUENCE [LARGE SCALE GENOMIC DNA]</scope>
    <source>
        <strain evidence="2 3">HLHK9</strain>
    </source>
</reference>